<dbReference type="HOGENOM" id="CLU_1101402_0_0_9"/>
<keyword evidence="1" id="KW-0472">Membrane</keyword>
<name>C0EIY7_9FIRM</name>
<keyword evidence="1" id="KW-1133">Transmembrane helix</keyword>
<accession>C0EIY7</accession>
<dbReference type="Proteomes" id="UP000003340">
    <property type="component" value="Unassembled WGS sequence"/>
</dbReference>
<feature type="transmembrane region" description="Helical" evidence="1">
    <location>
        <begin position="228"/>
        <end position="246"/>
    </location>
</feature>
<dbReference type="Pfam" id="PF07554">
    <property type="entry name" value="FIVAR"/>
    <property type="match status" value="3"/>
</dbReference>
<keyword evidence="3" id="KW-1185">Reference proteome</keyword>
<dbReference type="Gene3D" id="1.20.1270.90">
    <property type="entry name" value="AF1782-like"/>
    <property type="match status" value="3"/>
</dbReference>
<proteinExistence type="predicted"/>
<dbReference type="STRING" id="537013.CLOSTMETH_03833"/>
<dbReference type="AlphaFoldDB" id="C0EIY7"/>
<dbReference type="EMBL" id="ACEC01000135">
    <property type="protein sequence ID" value="EEG28565.1"/>
    <property type="molecule type" value="Genomic_DNA"/>
</dbReference>
<dbReference type="eggNOG" id="COG1196">
    <property type="taxonomic scope" value="Bacteria"/>
</dbReference>
<keyword evidence="1" id="KW-0812">Transmembrane</keyword>
<protein>
    <submittedName>
        <fullName evidence="2">Sortase B cell surface sorting signal</fullName>
    </submittedName>
</protein>
<evidence type="ECO:0000256" key="1">
    <source>
        <dbReference type="SAM" id="Phobius"/>
    </source>
</evidence>
<comment type="caution">
    <text evidence="2">The sequence shown here is derived from an EMBL/GenBank/DDBJ whole genome shotgun (WGS) entry which is preliminary data.</text>
</comment>
<evidence type="ECO:0000313" key="2">
    <source>
        <dbReference type="EMBL" id="EEG28565.1"/>
    </source>
</evidence>
<gene>
    <name evidence="2" type="ORF">CLOSTMETH_03833</name>
</gene>
<evidence type="ECO:0000313" key="3">
    <source>
        <dbReference type="Proteomes" id="UP000003340"/>
    </source>
</evidence>
<sequence>MSYAEEQYASEEFDKVIASVQESFTAALENARAVDADLNAEQAQVDSAWQSLMTEIHKLGFIRGDKTTLGKLIEVANGYAENIERYTEETAKVFTPALEEAKAVYNDADAMQGEVSEAESALLEAMEQLRYKADKTILEAVLAEANKIDTAQYTAETVAAFQTAKEAAEAVYGNDNATQEEINAAAAELSEAMNGLKVAETEIVNTPEVQGDKTLITEGGNAKTGETAPIAVVATLFALTGAGVLLNKKGRN</sequence>
<reference evidence="2 3" key="1">
    <citation type="submission" date="2009-01" db="EMBL/GenBank/DDBJ databases">
        <authorList>
            <person name="Fulton L."/>
            <person name="Clifton S."/>
            <person name="Fulton B."/>
            <person name="Xu J."/>
            <person name="Minx P."/>
            <person name="Pepin K.H."/>
            <person name="Johnson M."/>
            <person name="Bhonagiri V."/>
            <person name="Nash W.E."/>
            <person name="Mardis E.R."/>
            <person name="Wilson R.K."/>
        </authorList>
    </citation>
    <scope>NUCLEOTIDE SEQUENCE [LARGE SCALE GENOMIC DNA]</scope>
    <source>
        <strain evidence="2 3">DSM 5476</strain>
    </source>
</reference>
<organism evidence="2 3">
    <name type="scientific">[Clostridium] methylpentosum DSM 5476</name>
    <dbReference type="NCBI Taxonomy" id="537013"/>
    <lineage>
        <taxon>Bacteria</taxon>
        <taxon>Bacillati</taxon>
        <taxon>Bacillota</taxon>
        <taxon>Clostridia</taxon>
        <taxon>Eubacteriales</taxon>
        <taxon>Oscillospiraceae</taxon>
        <taxon>Oscillospiraceae incertae sedis</taxon>
    </lineage>
</organism>
<reference evidence="2 3" key="2">
    <citation type="submission" date="2009-02" db="EMBL/GenBank/DDBJ databases">
        <title>Draft genome sequence of Clostridium methylpentosum (DSM 5476).</title>
        <authorList>
            <person name="Sudarsanam P."/>
            <person name="Ley R."/>
            <person name="Guruge J."/>
            <person name="Turnbaugh P.J."/>
            <person name="Mahowald M."/>
            <person name="Liep D."/>
            <person name="Gordon J."/>
        </authorList>
    </citation>
    <scope>NUCLEOTIDE SEQUENCE [LARGE SCALE GENOMIC DNA]</scope>
    <source>
        <strain evidence="2 3">DSM 5476</strain>
    </source>
</reference>